<proteinExistence type="inferred from homology"/>
<evidence type="ECO:0000256" key="3">
    <source>
        <dbReference type="ARBA" id="ARBA00022475"/>
    </source>
</evidence>
<dbReference type="RefSeq" id="WP_103103422.1">
    <property type="nucleotide sequence ID" value="NZ_BDEC01000034.1"/>
</dbReference>
<dbReference type="GO" id="GO:0016413">
    <property type="term" value="F:O-acetyltransferase activity"/>
    <property type="evidence" value="ECO:0007669"/>
    <property type="project" value="TreeGrafter"/>
</dbReference>
<keyword evidence="4 7" id="KW-0812">Transmembrane</keyword>
<feature type="transmembrane region" description="Helical" evidence="7">
    <location>
        <begin position="185"/>
        <end position="202"/>
    </location>
</feature>
<feature type="transmembrane region" description="Helical" evidence="7">
    <location>
        <begin position="278"/>
        <end position="297"/>
    </location>
</feature>
<feature type="transmembrane region" description="Helical" evidence="7">
    <location>
        <begin position="101"/>
        <end position="129"/>
    </location>
</feature>
<evidence type="ECO:0000256" key="2">
    <source>
        <dbReference type="ARBA" id="ARBA00007400"/>
    </source>
</evidence>
<evidence type="ECO:0000256" key="1">
    <source>
        <dbReference type="ARBA" id="ARBA00004651"/>
    </source>
</evidence>
<feature type="transmembrane region" description="Helical" evidence="7">
    <location>
        <begin position="303"/>
        <end position="322"/>
    </location>
</feature>
<feature type="transmembrane region" description="Helical" evidence="7">
    <location>
        <begin position="141"/>
        <end position="165"/>
    </location>
</feature>
<name>A0A2H6CSY8_TETHA</name>
<evidence type="ECO:0000256" key="7">
    <source>
        <dbReference type="SAM" id="Phobius"/>
    </source>
</evidence>
<feature type="transmembrane region" description="Helical" evidence="7">
    <location>
        <begin position="242"/>
        <end position="258"/>
    </location>
</feature>
<evidence type="ECO:0000313" key="10">
    <source>
        <dbReference type="Proteomes" id="UP000236214"/>
    </source>
</evidence>
<comment type="caution">
    <text evidence="9">The sequence shown here is derived from an EMBL/GenBank/DDBJ whole genome shotgun (WGS) entry which is preliminary data.</text>
</comment>
<keyword evidence="3" id="KW-1003">Cell membrane</keyword>
<accession>A0A2H6CSY8</accession>
<keyword evidence="6 7" id="KW-0472">Membrane</keyword>
<comment type="subcellular location">
    <subcellularLocation>
        <location evidence="1">Cell membrane</location>
        <topology evidence="1">Multi-pass membrane protein</topology>
    </subcellularLocation>
</comment>
<protein>
    <recommendedName>
        <fullName evidence="8">Acyltransferase 3 domain-containing protein</fullName>
    </recommendedName>
</protein>
<feature type="domain" description="Acyltransferase 3" evidence="8">
    <location>
        <begin position="8"/>
        <end position="322"/>
    </location>
</feature>
<dbReference type="EMBL" id="BDEC01000034">
    <property type="protein sequence ID" value="GBD68108.1"/>
    <property type="molecule type" value="Genomic_DNA"/>
</dbReference>
<evidence type="ECO:0000259" key="8">
    <source>
        <dbReference type="Pfam" id="PF01757"/>
    </source>
</evidence>
<comment type="similarity">
    <text evidence="2">Belongs to the acyltransferase 3 family.</text>
</comment>
<feature type="transmembrane region" description="Helical" evidence="7">
    <location>
        <begin position="214"/>
        <end position="230"/>
    </location>
</feature>
<gene>
    <name evidence="9" type="ORF">TEHN7118_0914</name>
</gene>
<sequence length="339" mass="40168">MRENYPLLDIARFLAAISIILIHCGRLVENDFLHFFLKNTFARLAVPLFIISSSYFYRKKAMVDTMYPKKYFSRQWKRYVIWSIFYLPYGWYYITSLDLSIVLYPIAFVIGLCYLGTCYHLWYFPALLFTLSVVSFLKKHICYCLLVIMSFLLFFIGASETYSAYLHGKISEFYTLFHSITLTNRNGLLYVLIFVVLGFIIADFEKTLFLERYLLTKLASAFILLIIEWYLVFQNQGDDKNFYFGLLAVAFFLFCILIKSEKMITKDYVILRKYSQYLFFLHPLILESIKFFSYYGINKEIDGLPLFFMTLFVTLSVSWIVLHKDKLLNTFTIIVLKNS</sequence>
<dbReference type="AlphaFoldDB" id="A0A2H6CSY8"/>
<dbReference type="PANTHER" id="PTHR40074">
    <property type="entry name" value="O-ACETYLTRANSFERASE WECH"/>
    <property type="match status" value="1"/>
</dbReference>
<evidence type="ECO:0000256" key="5">
    <source>
        <dbReference type="ARBA" id="ARBA00022989"/>
    </source>
</evidence>
<evidence type="ECO:0000256" key="4">
    <source>
        <dbReference type="ARBA" id="ARBA00022692"/>
    </source>
</evidence>
<reference evidence="9 10" key="1">
    <citation type="submission" date="2016-05" db="EMBL/GenBank/DDBJ databases">
        <title>Whole genome sequencing of Tetragenococcus halophilus subsp. halophilus NISL 7118.</title>
        <authorList>
            <person name="Shiwa Y."/>
            <person name="Nishimura I."/>
            <person name="Yoshikawa H."/>
            <person name="Koyama Y."/>
            <person name="Oguma T."/>
        </authorList>
    </citation>
    <scope>NUCLEOTIDE SEQUENCE [LARGE SCALE GENOMIC DNA]</scope>
    <source>
        <strain evidence="9 10">NISL 7118</strain>
    </source>
</reference>
<organism evidence="9 10">
    <name type="scientific">Tetragenococcus halophilus subsp. halophilus</name>
    <dbReference type="NCBI Taxonomy" id="1513897"/>
    <lineage>
        <taxon>Bacteria</taxon>
        <taxon>Bacillati</taxon>
        <taxon>Bacillota</taxon>
        <taxon>Bacilli</taxon>
        <taxon>Lactobacillales</taxon>
        <taxon>Enterococcaceae</taxon>
        <taxon>Tetragenococcus</taxon>
    </lineage>
</organism>
<feature type="transmembrane region" description="Helical" evidence="7">
    <location>
        <begin position="79"/>
        <end position="95"/>
    </location>
</feature>
<keyword evidence="10" id="KW-1185">Reference proteome</keyword>
<dbReference type="InterPro" id="IPR002656">
    <property type="entry name" value="Acyl_transf_3_dom"/>
</dbReference>
<feature type="transmembrane region" description="Helical" evidence="7">
    <location>
        <begin position="7"/>
        <end position="28"/>
    </location>
</feature>
<keyword evidence="5 7" id="KW-1133">Transmembrane helix</keyword>
<dbReference type="Proteomes" id="UP000236214">
    <property type="component" value="Unassembled WGS sequence"/>
</dbReference>
<evidence type="ECO:0000256" key="6">
    <source>
        <dbReference type="ARBA" id="ARBA00023136"/>
    </source>
</evidence>
<dbReference type="GO" id="GO:0009246">
    <property type="term" value="P:enterobacterial common antigen biosynthetic process"/>
    <property type="evidence" value="ECO:0007669"/>
    <property type="project" value="TreeGrafter"/>
</dbReference>
<dbReference type="PANTHER" id="PTHR40074:SF2">
    <property type="entry name" value="O-ACETYLTRANSFERASE WECH"/>
    <property type="match status" value="1"/>
</dbReference>
<dbReference type="Pfam" id="PF01757">
    <property type="entry name" value="Acyl_transf_3"/>
    <property type="match status" value="1"/>
</dbReference>
<feature type="transmembrane region" description="Helical" evidence="7">
    <location>
        <begin position="40"/>
        <end position="58"/>
    </location>
</feature>
<dbReference type="GO" id="GO:0005886">
    <property type="term" value="C:plasma membrane"/>
    <property type="evidence" value="ECO:0007669"/>
    <property type="project" value="UniProtKB-SubCell"/>
</dbReference>
<evidence type="ECO:0000313" key="9">
    <source>
        <dbReference type="EMBL" id="GBD68108.1"/>
    </source>
</evidence>